<evidence type="ECO:0000313" key="1">
    <source>
        <dbReference type="EMBL" id="TQN30595.1"/>
    </source>
</evidence>
<dbReference type="AlphaFoldDB" id="A0A543NFI2"/>
<dbReference type="RefSeq" id="WP_141921829.1">
    <property type="nucleotide sequence ID" value="NZ_VFQC01000001.1"/>
</dbReference>
<proteinExistence type="predicted"/>
<protein>
    <submittedName>
        <fullName evidence="1">Uncharacterized protein</fullName>
    </submittedName>
</protein>
<reference evidence="1 2" key="1">
    <citation type="submission" date="2019-06" db="EMBL/GenBank/DDBJ databases">
        <title>Sequencing the genomes of 1000 actinobacteria strains.</title>
        <authorList>
            <person name="Klenk H.-P."/>
        </authorList>
    </citation>
    <scope>NUCLEOTIDE SEQUENCE [LARGE SCALE GENOMIC DNA]</scope>
    <source>
        <strain evidence="1 2">DSM 45015</strain>
    </source>
</reference>
<dbReference type="Proteomes" id="UP000317422">
    <property type="component" value="Unassembled WGS sequence"/>
</dbReference>
<dbReference type="EMBL" id="VFQC01000001">
    <property type="protein sequence ID" value="TQN30595.1"/>
    <property type="molecule type" value="Genomic_DNA"/>
</dbReference>
<accession>A0A543NFI2</accession>
<gene>
    <name evidence="1" type="ORF">FHX37_0477</name>
</gene>
<organism evidence="1 2">
    <name type="scientific">Haloactinospora alba</name>
    <dbReference type="NCBI Taxonomy" id="405555"/>
    <lineage>
        <taxon>Bacteria</taxon>
        <taxon>Bacillati</taxon>
        <taxon>Actinomycetota</taxon>
        <taxon>Actinomycetes</taxon>
        <taxon>Streptosporangiales</taxon>
        <taxon>Nocardiopsidaceae</taxon>
        <taxon>Haloactinospora</taxon>
    </lineage>
</organism>
<name>A0A543NFI2_9ACTN</name>
<sequence length="126" mass="14044">MRLLNTMRAMIRDAAKIPQRIALGVALQAGHRTHHLFTDPADIDDEALCWRCGVTWPCHTLASLVGLMDATVRRNIAHEVMDVHTWGDGLAQPAEQCRACPPGTAWPCAHWDRAADVINENREVRS</sequence>
<comment type="caution">
    <text evidence="1">The sequence shown here is derived from an EMBL/GenBank/DDBJ whole genome shotgun (WGS) entry which is preliminary data.</text>
</comment>
<evidence type="ECO:0000313" key="2">
    <source>
        <dbReference type="Proteomes" id="UP000317422"/>
    </source>
</evidence>
<keyword evidence="2" id="KW-1185">Reference proteome</keyword>